<sequence>MRRVLALTAVVLAAVMLVAAPVQAAAPEMVNGGGRGTVDGVTPFSQFGFQVSRHADGSVTGHFNCLMAGASEFPGFDLMAVRGRVTDATFAGDEVTFEGTGMFQTGNQGKSPATFLVVVTEGGPGEGTLQLTLLTPFEFVLPTESVLNGRIDVH</sequence>
<feature type="signal peptide" evidence="1">
    <location>
        <begin position="1"/>
        <end position="24"/>
    </location>
</feature>
<keyword evidence="1" id="KW-0732">Signal</keyword>
<comment type="caution">
    <text evidence="2">The sequence shown here is derived from an EMBL/GenBank/DDBJ whole genome shotgun (WGS) entry which is preliminary data.</text>
</comment>
<evidence type="ECO:0000313" key="2">
    <source>
        <dbReference type="EMBL" id="TDO50099.1"/>
    </source>
</evidence>
<protein>
    <submittedName>
        <fullName evidence="2">Uncharacterized protein</fullName>
    </submittedName>
</protein>
<organism evidence="2 3">
    <name type="scientific">Kribbella caucasensis</name>
    <dbReference type="NCBI Taxonomy" id="2512215"/>
    <lineage>
        <taxon>Bacteria</taxon>
        <taxon>Bacillati</taxon>
        <taxon>Actinomycetota</taxon>
        <taxon>Actinomycetes</taxon>
        <taxon>Propionibacteriales</taxon>
        <taxon>Kribbellaceae</taxon>
        <taxon>Kribbella</taxon>
    </lineage>
</organism>
<dbReference type="Proteomes" id="UP000295388">
    <property type="component" value="Unassembled WGS sequence"/>
</dbReference>
<gene>
    <name evidence="2" type="ORF">EV643_105330</name>
</gene>
<evidence type="ECO:0000313" key="3">
    <source>
        <dbReference type="Proteomes" id="UP000295388"/>
    </source>
</evidence>
<reference evidence="2 3" key="1">
    <citation type="submission" date="2019-03" db="EMBL/GenBank/DDBJ databases">
        <title>Genomic Encyclopedia of Type Strains, Phase III (KMG-III): the genomes of soil and plant-associated and newly described type strains.</title>
        <authorList>
            <person name="Whitman W."/>
        </authorList>
    </citation>
    <scope>NUCLEOTIDE SEQUENCE [LARGE SCALE GENOMIC DNA]</scope>
    <source>
        <strain evidence="2 3">VKM Ac-2527</strain>
    </source>
</reference>
<feature type="chain" id="PRO_5020499854" evidence="1">
    <location>
        <begin position="25"/>
        <end position="154"/>
    </location>
</feature>
<dbReference type="AlphaFoldDB" id="A0A4R6KHB7"/>
<name>A0A4R6KHB7_9ACTN</name>
<dbReference type="EMBL" id="SNWQ01000005">
    <property type="protein sequence ID" value="TDO50099.1"/>
    <property type="molecule type" value="Genomic_DNA"/>
</dbReference>
<accession>A0A4R6KHB7</accession>
<evidence type="ECO:0000256" key="1">
    <source>
        <dbReference type="SAM" id="SignalP"/>
    </source>
</evidence>
<keyword evidence="3" id="KW-1185">Reference proteome</keyword>
<proteinExistence type="predicted"/>